<dbReference type="GO" id="GO:0006633">
    <property type="term" value="P:fatty acid biosynthetic process"/>
    <property type="evidence" value="ECO:0007669"/>
    <property type="project" value="UniProtKB-UniRule"/>
</dbReference>
<keyword evidence="5 8" id="KW-0460">Magnesium</keyword>
<keyword evidence="1 8" id="KW-0444">Lipid biosynthesis</keyword>
<dbReference type="EC" id="2.7.8.7" evidence="8"/>
<protein>
    <recommendedName>
        <fullName evidence="8">Holo-[acyl-carrier-protein] synthase</fullName>
        <shortName evidence="8">Holo-ACP synthase</shortName>
        <ecNumber evidence="8">2.7.8.7</ecNumber>
    </recommendedName>
    <alternativeName>
        <fullName evidence="8">4'-phosphopantetheinyl transferase AcpS</fullName>
    </alternativeName>
</protein>
<comment type="cofactor">
    <cofactor evidence="8">
        <name>Mg(2+)</name>
        <dbReference type="ChEBI" id="CHEBI:18420"/>
    </cofactor>
</comment>
<comment type="subcellular location">
    <subcellularLocation>
        <location evidence="8">Cytoplasm</location>
    </subcellularLocation>
</comment>
<evidence type="ECO:0000256" key="4">
    <source>
        <dbReference type="ARBA" id="ARBA00022832"/>
    </source>
</evidence>
<gene>
    <name evidence="8" type="primary">acpS</name>
    <name evidence="10" type="ORF">SAMN04489760_11032</name>
</gene>
<accession>A0A1H7XCG0</accession>
<reference evidence="10 11" key="1">
    <citation type="submission" date="2016-10" db="EMBL/GenBank/DDBJ databases">
        <authorList>
            <person name="de Groot N.N."/>
        </authorList>
    </citation>
    <scope>NUCLEOTIDE SEQUENCE [LARGE SCALE GENOMIC DNA]</scope>
    <source>
        <strain evidence="10 11">DSM 8423</strain>
    </source>
</reference>
<dbReference type="HAMAP" id="MF_00101">
    <property type="entry name" value="AcpS"/>
    <property type="match status" value="1"/>
</dbReference>
<evidence type="ECO:0000256" key="7">
    <source>
        <dbReference type="ARBA" id="ARBA00023160"/>
    </source>
</evidence>
<comment type="catalytic activity">
    <reaction evidence="8">
        <text>apo-[ACP] + CoA = holo-[ACP] + adenosine 3',5'-bisphosphate + H(+)</text>
        <dbReference type="Rhea" id="RHEA:12068"/>
        <dbReference type="Rhea" id="RHEA-COMP:9685"/>
        <dbReference type="Rhea" id="RHEA-COMP:9690"/>
        <dbReference type="ChEBI" id="CHEBI:15378"/>
        <dbReference type="ChEBI" id="CHEBI:29999"/>
        <dbReference type="ChEBI" id="CHEBI:57287"/>
        <dbReference type="ChEBI" id="CHEBI:58343"/>
        <dbReference type="ChEBI" id="CHEBI:64479"/>
        <dbReference type="EC" id="2.7.8.7"/>
    </reaction>
</comment>
<dbReference type="GO" id="GO:0000287">
    <property type="term" value="F:magnesium ion binding"/>
    <property type="evidence" value="ECO:0007669"/>
    <property type="project" value="UniProtKB-UniRule"/>
</dbReference>
<keyword evidence="11" id="KW-1185">Reference proteome</keyword>
<dbReference type="InterPro" id="IPR002582">
    <property type="entry name" value="ACPS"/>
</dbReference>
<dbReference type="SUPFAM" id="SSF56214">
    <property type="entry name" value="4'-phosphopantetheinyl transferase"/>
    <property type="match status" value="1"/>
</dbReference>
<keyword evidence="2 8" id="KW-0808">Transferase</keyword>
<feature type="domain" description="4'-phosphopantetheinyl transferase" evidence="9">
    <location>
        <begin position="5"/>
        <end position="96"/>
    </location>
</feature>
<dbReference type="InterPro" id="IPR037143">
    <property type="entry name" value="4-PPantetheinyl_Trfase_dom_sf"/>
</dbReference>
<dbReference type="Pfam" id="PF01648">
    <property type="entry name" value="ACPS"/>
    <property type="match status" value="1"/>
</dbReference>
<comment type="function">
    <text evidence="8">Transfers the 4'-phosphopantetheine moiety from coenzyme A to a Ser of acyl-carrier-protein.</text>
</comment>
<keyword evidence="6 8" id="KW-0443">Lipid metabolism</keyword>
<dbReference type="OrthoDB" id="517356at2"/>
<keyword evidence="3 8" id="KW-0479">Metal-binding</keyword>
<dbReference type="Gene3D" id="3.90.470.20">
    <property type="entry name" value="4'-phosphopantetheinyl transferase domain"/>
    <property type="match status" value="1"/>
</dbReference>
<dbReference type="AlphaFoldDB" id="A0A1H7XCG0"/>
<dbReference type="NCBIfam" id="TIGR00516">
    <property type="entry name" value="acpS"/>
    <property type="match status" value="1"/>
</dbReference>
<keyword evidence="4 8" id="KW-0276">Fatty acid metabolism</keyword>
<keyword evidence="7 8" id="KW-0275">Fatty acid biosynthesis</keyword>
<dbReference type="GO" id="GO:0008897">
    <property type="term" value="F:holo-[acyl-carrier-protein] synthase activity"/>
    <property type="evidence" value="ECO:0007669"/>
    <property type="project" value="UniProtKB-UniRule"/>
</dbReference>
<evidence type="ECO:0000256" key="3">
    <source>
        <dbReference type="ARBA" id="ARBA00022723"/>
    </source>
</evidence>
<name>A0A1H7XCG0_9BACT</name>
<feature type="binding site" evidence="8">
    <location>
        <position position="57"/>
    </location>
    <ligand>
        <name>Mg(2+)</name>
        <dbReference type="ChEBI" id="CHEBI:18420"/>
    </ligand>
</feature>
<dbReference type="RefSeq" id="WP_093883265.1">
    <property type="nucleotide sequence ID" value="NZ_FOBS01000010.1"/>
</dbReference>
<sequence>MVYGTGIDLVDIDRLEKILEKWDMRFLNKVYSPEEIGYCMKRAVPAIHFAARFAAKESFLKSLGMGLGMGIKLKEIEVRNDSQGQPSLNLYGKAETILRERGITTVHVSLSHSRSQAGAIVILEGSDEQVDKRRS</sequence>
<evidence type="ECO:0000313" key="10">
    <source>
        <dbReference type="EMBL" id="SEM31373.1"/>
    </source>
</evidence>
<dbReference type="GO" id="GO:0005737">
    <property type="term" value="C:cytoplasm"/>
    <property type="evidence" value="ECO:0007669"/>
    <property type="project" value="UniProtKB-SubCell"/>
</dbReference>
<dbReference type="InterPro" id="IPR004568">
    <property type="entry name" value="Ppantetheine-prot_Trfase_dom"/>
</dbReference>
<feature type="binding site" evidence="8">
    <location>
        <position position="8"/>
    </location>
    <ligand>
        <name>Mg(2+)</name>
        <dbReference type="ChEBI" id="CHEBI:18420"/>
    </ligand>
</feature>
<evidence type="ECO:0000256" key="2">
    <source>
        <dbReference type="ARBA" id="ARBA00022679"/>
    </source>
</evidence>
<dbReference type="Proteomes" id="UP000198744">
    <property type="component" value="Unassembled WGS sequence"/>
</dbReference>
<comment type="similarity">
    <text evidence="8">Belongs to the P-Pant transferase superfamily. AcpS family.</text>
</comment>
<dbReference type="STRING" id="43775.SAMN04489760_11032"/>
<keyword evidence="8" id="KW-0963">Cytoplasm</keyword>
<evidence type="ECO:0000256" key="1">
    <source>
        <dbReference type="ARBA" id="ARBA00022516"/>
    </source>
</evidence>
<evidence type="ECO:0000256" key="6">
    <source>
        <dbReference type="ARBA" id="ARBA00023098"/>
    </source>
</evidence>
<organism evidence="10 11">
    <name type="scientific">Syntrophus gentianae</name>
    <dbReference type="NCBI Taxonomy" id="43775"/>
    <lineage>
        <taxon>Bacteria</taxon>
        <taxon>Pseudomonadati</taxon>
        <taxon>Thermodesulfobacteriota</taxon>
        <taxon>Syntrophia</taxon>
        <taxon>Syntrophales</taxon>
        <taxon>Syntrophaceae</taxon>
        <taxon>Syntrophus</taxon>
    </lineage>
</organism>
<proteinExistence type="inferred from homology"/>
<dbReference type="InterPro" id="IPR008278">
    <property type="entry name" value="4-PPantetheinyl_Trfase_dom"/>
</dbReference>
<dbReference type="NCBIfam" id="TIGR00556">
    <property type="entry name" value="pantethn_trn"/>
    <property type="match status" value="1"/>
</dbReference>
<evidence type="ECO:0000256" key="5">
    <source>
        <dbReference type="ARBA" id="ARBA00022842"/>
    </source>
</evidence>
<dbReference type="EMBL" id="FOBS01000010">
    <property type="protein sequence ID" value="SEM31373.1"/>
    <property type="molecule type" value="Genomic_DNA"/>
</dbReference>
<evidence type="ECO:0000259" key="9">
    <source>
        <dbReference type="Pfam" id="PF01648"/>
    </source>
</evidence>
<evidence type="ECO:0000256" key="8">
    <source>
        <dbReference type="HAMAP-Rule" id="MF_00101"/>
    </source>
</evidence>
<evidence type="ECO:0000313" key="11">
    <source>
        <dbReference type="Proteomes" id="UP000198744"/>
    </source>
</evidence>